<dbReference type="Gramene" id="C.cajan_07575.t">
    <property type="protein sequence ID" value="C.cajan_07575.t.cds1"/>
    <property type="gene ID" value="C.cajan_07575"/>
</dbReference>
<protein>
    <submittedName>
        <fullName evidence="3">Transposon TX1 uncharacterized</fullName>
    </submittedName>
</protein>
<dbReference type="InterPro" id="IPR000477">
    <property type="entry name" value="RT_dom"/>
</dbReference>
<dbReference type="SUPFAM" id="SSF56219">
    <property type="entry name" value="DNase I-like"/>
    <property type="match status" value="1"/>
</dbReference>
<evidence type="ECO:0000313" key="5">
    <source>
        <dbReference type="Proteomes" id="UP000075243"/>
    </source>
</evidence>
<dbReference type="GO" id="GO:0003824">
    <property type="term" value="F:catalytic activity"/>
    <property type="evidence" value="ECO:0007669"/>
    <property type="project" value="InterPro"/>
</dbReference>
<evidence type="ECO:0000259" key="2">
    <source>
        <dbReference type="PROSITE" id="PS50878"/>
    </source>
</evidence>
<sequence length="929" mass="105952">METHCSFSSTESFWTKLDYKLCHKVEARGHSGGIWILIAQHSQLVTSEVAVSPQAITFRVHQGHKEWSCTTVYASPSYNLRVQAWSHIKSLRSQISTPWILIGDFNEIVSPSECRGGLFSLSRASQFVQLIDECNLLDLGATGLRFTWYRNQLGFALAKRLDRALCDTQWQTLFPNAFVENLCRVYSDHCPLLVRCGGLSEPKKDRPFRFQAAWATHKGFEKIVKDAWIRSTPTLVNGLNIVRKEAIEFNRNVFGNIFSRKREIQAKLKGVQLELEKRQSESLTRLETKLQEELNEVCLLEEFLWFQKSRKKWVQFGDRNTTFLHAQTISRRRRNKIRGLFLPDGTWHTDPEVLKREAIQFYSNLFSEDPQGHFVDMKYGAPPQLGAEAVASLLAPITKEEVRRAVMCMKSFKAPGPYGFQPFFFKQYWPIVGDELWRTVNEAFVNGSSDSSLLETLVVLIPKVDYPVHLKEFRPISLCNVAFKVISKVIVARIRPFLNDIIGPFQGSFIPGRGMTDNSILAQEAINFIQKDKSKLGSLALKIDLEKAYDQINWNFLQATLWKFGFPERIIKLIMWGVTNSSLSVLWNGSKLPSFAPTRGLRQGDPLSPYLFVLCMERLALRINELNREGCWNPIHLSPGGPPISHLLFADDVILFSQATNDQVQVMASVLENFCTVSGLKINIEKSKFVVSKGVPSSRLEHLEQTLGIEHTPKFKRYLGIPMIQGKAKISDFHHVIDRINNRLASWKGRLLNKAGRLCLISSVVTSIPLYNMQSLWLPQEVCNKINQASRTMLWAKASSSRYWSLVGWNTVTRPKEFGGLGIRESRQVNISLIGKLIWDLLHSPQKPWVKILQAKYLHGESVLHAKKSKGASQVWNNIVKALPFLRQGFYPNLGAGNSSLWYEDWLGSRLLCREVPYVHISDTDRTVP</sequence>
<organism evidence="3 5">
    <name type="scientific">Cajanus cajan</name>
    <name type="common">Pigeon pea</name>
    <name type="synonym">Cajanus indicus</name>
    <dbReference type="NCBI Taxonomy" id="3821"/>
    <lineage>
        <taxon>Eukaryota</taxon>
        <taxon>Viridiplantae</taxon>
        <taxon>Streptophyta</taxon>
        <taxon>Embryophyta</taxon>
        <taxon>Tracheophyta</taxon>
        <taxon>Spermatophyta</taxon>
        <taxon>Magnoliopsida</taxon>
        <taxon>eudicotyledons</taxon>
        <taxon>Gunneridae</taxon>
        <taxon>Pentapetalae</taxon>
        <taxon>rosids</taxon>
        <taxon>fabids</taxon>
        <taxon>Fabales</taxon>
        <taxon>Fabaceae</taxon>
        <taxon>Papilionoideae</taxon>
        <taxon>50 kb inversion clade</taxon>
        <taxon>NPAAA clade</taxon>
        <taxon>indigoferoid/millettioid clade</taxon>
        <taxon>Phaseoleae</taxon>
        <taxon>Cajanus</taxon>
    </lineage>
</organism>
<dbReference type="Pfam" id="PF00078">
    <property type="entry name" value="RVT_1"/>
    <property type="match status" value="1"/>
</dbReference>
<dbReference type="SUPFAM" id="SSF56672">
    <property type="entry name" value="DNA/RNA polymerases"/>
    <property type="match status" value="1"/>
</dbReference>
<dbReference type="CDD" id="cd01650">
    <property type="entry name" value="RT_nLTR_like"/>
    <property type="match status" value="1"/>
</dbReference>
<dbReference type="Pfam" id="PF03372">
    <property type="entry name" value="Exo_endo_phos"/>
    <property type="match status" value="1"/>
</dbReference>
<dbReference type="PANTHER" id="PTHR33116:SF70">
    <property type="entry name" value="NON-LTR RETROELEMENT REVERSE TRANSCRIPTASE-LIKE PROTEIN"/>
    <property type="match status" value="1"/>
</dbReference>
<feature type="coiled-coil region" evidence="1">
    <location>
        <begin position="261"/>
        <end position="296"/>
    </location>
</feature>
<accession>A0A151U6Y2</accession>
<dbReference type="InterPro" id="IPR036691">
    <property type="entry name" value="Endo/exonu/phosph_ase_sf"/>
</dbReference>
<dbReference type="Gramene" id="C.cajan_07528.t">
    <property type="protein sequence ID" value="C.cajan_07528.t.cds1"/>
    <property type="gene ID" value="C.cajan_07528"/>
</dbReference>
<dbReference type="Proteomes" id="UP000075243">
    <property type="component" value="Chromosome 2"/>
</dbReference>
<dbReference type="InterPro" id="IPR043502">
    <property type="entry name" value="DNA/RNA_pol_sf"/>
</dbReference>
<proteinExistence type="predicted"/>
<evidence type="ECO:0000313" key="4">
    <source>
        <dbReference type="EMBL" id="KYP75084.1"/>
    </source>
</evidence>
<dbReference type="PROSITE" id="PS50878">
    <property type="entry name" value="RT_POL"/>
    <property type="match status" value="1"/>
</dbReference>
<reference evidence="3 5" key="1">
    <citation type="journal article" date="2012" name="Nat. Biotechnol.">
        <title>Draft genome sequence of pigeonpea (Cajanus cajan), an orphan legume crop of resource-poor farmers.</title>
        <authorList>
            <person name="Varshney R.K."/>
            <person name="Chen W."/>
            <person name="Li Y."/>
            <person name="Bharti A.K."/>
            <person name="Saxena R.K."/>
            <person name="Schlueter J.A."/>
            <person name="Donoghue M.T."/>
            <person name="Azam S."/>
            <person name="Fan G."/>
            <person name="Whaley A.M."/>
            <person name="Farmer A.D."/>
            <person name="Sheridan J."/>
            <person name="Iwata A."/>
            <person name="Tuteja R."/>
            <person name="Penmetsa R.V."/>
            <person name="Wu W."/>
            <person name="Upadhyaya H.D."/>
            <person name="Yang S.P."/>
            <person name="Shah T."/>
            <person name="Saxena K.B."/>
            <person name="Michael T."/>
            <person name="McCombie W.R."/>
            <person name="Yang B."/>
            <person name="Zhang G."/>
            <person name="Yang H."/>
            <person name="Wang J."/>
            <person name="Spillane C."/>
            <person name="Cook D.R."/>
            <person name="May G.D."/>
            <person name="Xu X."/>
            <person name="Jackson S.A."/>
        </authorList>
    </citation>
    <scope>NUCLEOTIDE SEQUENCE [LARGE SCALE GENOMIC DNA]</scope>
    <source>
        <strain evidence="5">cv. Asha</strain>
    </source>
</reference>
<keyword evidence="5" id="KW-1185">Reference proteome</keyword>
<dbReference type="OMA" id="HETIRID"/>
<dbReference type="AlphaFoldDB" id="A0A151U6Y2"/>
<dbReference type="EMBL" id="CM003604">
    <property type="protein sequence ID" value="KYP75084.1"/>
    <property type="molecule type" value="Genomic_DNA"/>
</dbReference>
<dbReference type="EMBL" id="CM003604">
    <property type="protein sequence ID" value="KYP75037.1"/>
    <property type="molecule type" value="Genomic_DNA"/>
</dbReference>
<dbReference type="InterPro" id="IPR005135">
    <property type="entry name" value="Endo/exonuclease/phosphatase"/>
</dbReference>
<evidence type="ECO:0000256" key="1">
    <source>
        <dbReference type="SAM" id="Coils"/>
    </source>
</evidence>
<feature type="domain" description="Reverse transcriptase" evidence="2">
    <location>
        <begin position="442"/>
        <end position="723"/>
    </location>
</feature>
<keyword evidence="1" id="KW-0175">Coiled coil</keyword>
<dbReference type="Gene3D" id="3.60.10.10">
    <property type="entry name" value="Endonuclease/exonuclease/phosphatase"/>
    <property type="match status" value="1"/>
</dbReference>
<name>A0A151U6Y2_CAJCA</name>
<evidence type="ECO:0000313" key="3">
    <source>
        <dbReference type="EMBL" id="KYP75037.1"/>
    </source>
</evidence>
<gene>
    <name evidence="3" type="ORF">KK1_007734</name>
    <name evidence="4" type="ORF">KK1_007782</name>
</gene>
<dbReference type="PANTHER" id="PTHR33116">
    <property type="entry name" value="REVERSE TRANSCRIPTASE ZINC-BINDING DOMAIN-CONTAINING PROTEIN-RELATED-RELATED"/>
    <property type="match status" value="1"/>
</dbReference>